<dbReference type="PROSITE" id="PS50262">
    <property type="entry name" value="G_PROTEIN_RECEP_F1_2"/>
    <property type="match status" value="1"/>
</dbReference>
<evidence type="ECO:0000256" key="3">
    <source>
        <dbReference type="ARBA" id="ARBA00022692"/>
    </source>
</evidence>
<evidence type="ECO:0000313" key="11">
    <source>
        <dbReference type="Proteomes" id="UP001221898"/>
    </source>
</evidence>
<evidence type="ECO:0000256" key="7">
    <source>
        <dbReference type="ARBA" id="ARBA00023224"/>
    </source>
</evidence>
<evidence type="ECO:0000256" key="2">
    <source>
        <dbReference type="ARBA" id="ARBA00022606"/>
    </source>
</evidence>
<feature type="domain" description="G-protein coupled receptors family 1 profile" evidence="9">
    <location>
        <begin position="1"/>
        <end position="155"/>
    </location>
</feature>
<comment type="subcellular location">
    <subcellularLocation>
        <location evidence="1">Membrane</location>
        <topology evidence="1">Multi-pass membrane protein</topology>
    </subcellularLocation>
</comment>
<evidence type="ECO:0000256" key="1">
    <source>
        <dbReference type="ARBA" id="ARBA00004141"/>
    </source>
</evidence>
<keyword evidence="4" id="KW-0552">Olfaction</keyword>
<dbReference type="GO" id="GO:0004984">
    <property type="term" value="F:olfactory receptor activity"/>
    <property type="evidence" value="ECO:0007669"/>
    <property type="project" value="InterPro"/>
</dbReference>
<evidence type="ECO:0000313" key="10">
    <source>
        <dbReference type="EMBL" id="KAJ8371470.1"/>
    </source>
</evidence>
<dbReference type="PRINTS" id="PR00245">
    <property type="entry name" value="OLFACTORYR"/>
</dbReference>
<evidence type="ECO:0000259" key="9">
    <source>
        <dbReference type="PROSITE" id="PS50262"/>
    </source>
</evidence>
<organism evidence="10 11">
    <name type="scientific">Aldrovandia affinis</name>
    <dbReference type="NCBI Taxonomy" id="143900"/>
    <lineage>
        <taxon>Eukaryota</taxon>
        <taxon>Metazoa</taxon>
        <taxon>Chordata</taxon>
        <taxon>Craniata</taxon>
        <taxon>Vertebrata</taxon>
        <taxon>Euteleostomi</taxon>
        <taxon>Actinopterygii</taxon>
        <taxon>Neopterygii</taxon>
        <taxon>Teleostei</taxon>
        <taxon>Notacanthiformes</taxon>
        <taxon>Halosauridae</taxon>
        <taxon>Aldrovandia</taxon>
    </lineage>
</organism>
<name>A0AAD7R835_9TELE</name>
<dbReference type="Pfam" id="PF13853">
    <property type="entry name" value="7tm_4"/>
    <property type="match status" value="1"/>
</dbReference>
<accession>A0AAD7R835</accession>
<dbReference type="InterPro" id="IPR000725">
    <property type="entry name" value="Olfact_rcpt"/>
</dbReference>
<keyword evidence="6 8" id="KW-0472">Membrane</keyword>
<dbReference type="SUPFAM" id="SSF81321">
    <property type="entry name" value="Family A G protein-coupled receptor-like"/>
    <property type="match status" value="1"/>
</dbReference>
<dbReference type="GO" id="GO:0005886">
    <property type="term" value="C:plasma membrane"/>
    <property type="evidence" value="ECO:0007669"/>
    <property type="project" value="TreeGrafter"/>
</dbReference>
<keyword evidence="7" id="KW-0807">Transducer</keyword>
<keyword evidence="5 8" id="KW-1133">Transmembrane helix</keyword>
<dbReference type="PANTHER" id="PTHR26450:SF429">
    <property type="entry name" value="OLFACTORY RECEPTOR"/>
    <property type="match status" value="1"/>
</dbReference>
<dbReference type="InterPro" id="IPR050402">
    <property type="entry name" value="OR51/52/56-like"/>
</dbReference>
<dbReference type="GO" id="GO:0007186">
    <property type="term" value="P:G protein-coupled receptor signaling pathway"/>
    <property type="evidence" value="ECO:0007669"/>
    <property type="project" value="InterPro"/>
</dbReference>
<gene>
    <name evidence="10" type="ORF">AAFF_G00310420</name>
</gene>
<dbReference type="Proteomes" id="UP001221898">
    <property type="component" value="Unassembled WGS sequence"/>
</dbReference>
<dbReference type="InterPro" id="IPR017452">
    <property type="entry name" value="GPCR_Rhodpsn_7TM"/>
</dbReference>
<keyword evidence="11" id="KW-1185">Reference proteome</keyword>
<dbReference type="PANTHER" id="PTHR26450">
    <property type="entry name" value="OLFACTORY RECEPTOR 56B1-RELATED"/>
    <property type="match status" value="1"/>
</dbReference>
<evidence type="ECO:0000256" key="6">
    <source>
        <dbReference type="ARBA" id="ARBA00023136"/>
    </source>
</evidence>
<reference evidence="10" key="1">
    <citation type="journal article" date="2023" name="Science">
        <title>Genome structures resolve the early diversification of teleost fishes.</title>
        <authorList>
            <person name="Parey E."/>
            <person name="Louis A."/>
            <person name="Montfort J."/>
            <person name="Bouchez O."/>
            <person name="Roques C."/>
            <person name="Iampietro C."/>
            <person name="Lluch J."/>
            <person name="Castinel A."/>
            <person name="Donnadieu C."/>
            <person name="Desvignes T."/>
            <person name="Floi Bucao C."/>
            <person name="Jouanno E."/>
            <person name="Wen M."/>
            <person name="Mejri S."/>
            <person name="Dirks R."/>
            <person name="Jansen H."/>
            <person name="Henkel C."/>
            <person name="Chen W.J."/>
            <person name="Zahm M."/>
            <person name="Cabau C."/>
            <person name="Klopp C."/>
            <person name="Thompson A.W."/>
            <person name="Robinson-Rechavi M."/>
            <person name="Braasch I."/>
            <person name="Lecointre G."/>
            <person name="Bobe J."/>
            <person name="Postlethwait J.H."/>
            <person name="Berthelot C."/>
            <person name="Roest Crollius H."/>
            <person name="Guiguen Y."/>
        </authorList>
    </citation>
    <scope>NUCLEOTIDE SEQUENCE</scope>
    <source>
        <strain evidence="10">NC1722</strain>
    </source>
</reference>
<keyword evidence="2" id="KW-0716">Sensory transduction</keyword>
<keyword evidence="3 8" id="KW-0812">Transmembrane</keyword>
<dbReference type="EMBL" id="JAINUG010000450">
    <property type="protein sequence ID" value="KAJ8371470.1"/>
    <property type="molecule type" value="Genomic_DNA"/>
</dbReference>
<evidence type="ECO:0000256" key="4">
    <source>
        <dbReference type="ARBA" id="ARBA00022725"/>
    </source>
</evidence>
<evidence type="ECO:0000256" key="8">
    <source>
        <dbReference type="SAM" id="Phobius"/>
    </source>
</evidence>
<comment type="caution">
    <text evidence="10">The sequence shown here is derived from an EMBL/GenBank/DDBJ whole genome shotgun (WGS) entry which is preliminary data.</text>
</comment>
<dbReference type="AlphaFoldDB" id="A0AAD7R835"/>
<proteinExistence type="predicted"/>
<feature type="transmembrane region" description="Helical" evidence="8">
    <location>
        <begin position="60"/>
        <end position="82"/>
    </location>
</feature>
<protein>
    <recommendedName>
        <fullName evidence="9">G-protein coupled receptors family 1 profile domain-containing protein</fullName>
    </recommendedName>
</protein>
<sequence>MLLSFLFDWNEISLEGCLTQMFITHFFSSLESTILLAMAVDRLIAICSPLRYSEIVGVSFFVKMVLFMLIRSGTIMSVLVALARSLMFCRSNVIKHSYCDHMALVSLACDSTVKNQAMGLVVIISFVGRRWQIHFLKAVYLFTTAELFSQAVWIW</sequence>
<dbReference type="Gene3D" id="1.20.1070.10">
    <property type="entry name" value="Rhodopsin 7-helix transmembrane proteins"/>
    <property type="match status" value="1"/>
</dbReference>
<evidence type="ECO:0000256" key="5">
    <source>
        <dbReference type="ARBA" id="ARBA00022989"/>
    </source>
</evidence>